<dbReference type="Pfam" id="PF07947">
    <property type="entry name" value="YhhN"/>
    <property type="match status" value="1"/>
</dbReference>
<evidence type="ECO:0000256" key="2">
    <source>
        <dbReference type="ARBA" id="ARBA00007375"/>
    </source>
</evidence>
<gene>
    <name evidence="7" type="ORF">ACFSR2_20040</name>
</gene>
<comment type="subcellular location">
    <subcellularLocation>
        <location evidence="1">Membrane</location>
        <topology evidence="1">Multi-pass membrane protein</topology>
    </subcellularLocation>
</comment>
<evidence type="ECO:0000256" key="3">
    <source>
        <dbReference type="ARBA" id="ARBA00022692"/>
    </source>
</evidence>
<dbReference type="Proteomes" id="UP001597510">
    <property type="component" value="Unassembled WGS sequence"/>
</dbReference>
<keyword evidence="8" id="KW-1185">Reference proteome</keyword>
<dbReference type="EMBL" id="JBHULC010000027">
    <property type="protein sequence ID" value="MFD2523200.1"/>
    <property type="molecule type" value="Genomic_DNA"/>
</dbReference>
<dbReference type="RefSeq" id="WP_340239238.1">
    <property type="nucleotide sequence ID" value="NZ_JBBEWC010000012.1"/>
</dbReference>
<comment type="similarity">
    <text evidence="2">Belongs to the TMEM86 family.</text>
</comment>
<feature type="transmembrane region" description="Helical" evidence="6">
    <location>
        <begin position="80"/>
        <end position="98"/>
    </location>
</feature>
<evidence type="ECO:0000313" key="8">
    <source>
        <dbReference type="Proteomes" id="UP001597510"/>
    </source>
</evidence>
<evidence type="ECO:0000313" key="7">
    <source>
        <dbReference type="EMBL" id="MFD2523200.1"/>
    </source>
</evidence>
<feature type="transmembrane region" description="Helical" evidence="6">
    <location>
        <begin position="110"/>
        <end position="128"/>
    </location>
</feature>
<sequence length="222" mass="25378">MPSTLKLIYVLCCLIDAIAYTFHKDWLGFASAFPALCLLAFYYARRRGEYKLKDYTYSLGLLLAAVGDITFEFRTETAKAISLIFYMLSFSFYIATVRKETVFTGTTKELAKVSLNLLLLISPFLIIFSRLPSGFFFSSIIYMVFLSLLYITALLRKTNKSSYQWFIAGSLAFTLVTVCEAYFSFVIKVPYDAVINKVFYGFAQYATFMGVIKTFKNFYPAN</sequence>
<evidence type="ECO:0000256" key="1">
    <source>
        <dbReference type="ARBA" id="ARBA00004141"/>
    </source>
</evidence>
<accession>A0ABW5JCA6</accession>
<keyword evidence="5 6" id="KW-0472">Membrane</keyword>
<evidence type="ECO:0000256" key="4">
    <source>
        <dbReference type="ARBA" id="ARBA00022989"/>
    </source>
</evidence>
<comment type="caution">
    <text evidence="7">The sequence shown here is derived from an EMBL/GenBank/DDBJ whole genome shotgun (WGS) entry which is preliminary data.</text>
</comment>
<reference evidence="8" key="1">
    <citation type="journal article" date="2019" name="Int. J. Syst. Evol. Microbiol.">
        <title>The Global Catalogue of Microorganisms (GCM) 10K type strain sequencing project: providing services to taxonomists for standard genome sequencing and annotation.</title>
        <authorList>
            <consortium name="The Broad Institute Genomics Platform"/>
            <consortium name="The Broad Institute Genome Sequencing Center for Infectious Disease"/>
            <person name="Wu L."/>
            <person name="Ma J."/>
        </authorList>
    </citation>
    <scope>NUCLEOTIDE SEQUENCE [LARGE SCALE GENOMIC DNA]</scope>
    <source>
        <strain evidence="8">KCTC 52344</strain>
    </source>
</reference>
<dbReference type="InterPro" id="IPR012506">
    <property type="entry name" value="TMEM86B-like"/>
</dbReference>
<feature type="transmembrane region" description="Helical" evidence="6">
    <location>
        <begin position="165"/>
        <end position="187"/>
    </location>
</feature>
<evidence type="ECO:0000256" key="6">
    <source>
        <dbReference type="SAM" id="Phobius"/>
    </source>
</evidence>
<keyword evidence="4 6" id="KW-1133">Transmembrane helix</keyword>
<keyword evidence="3 6" id="KW-0812">Transmembrane</keyword>
<protein>
    <submittedName>
        <fullName evidence="7">Lysoplasmalogenase family protein</fullName>
    </submittedName>
</protein>
<proteinExistence type="inferred from homology"/>
<feature type="transmembrane region" description="Helical" evidence="6">
    <location>
        <begin position="28"/>
        <end position="44"/>
    </location>
</feature>
<feature type="transmembrane region" description="Helical" evidence="6">
    <location>
        <begin position="134"/>
        <end position="153"/>
    </location>
</feature>
<organism evidence="7 8">
    <name type="scientific">Emticicia soli</name>
    <dbReference type="NCBI Taxonomy" id="2027878"/>
    <lineage>
        <taxon>Bacteria</taxon>
        <taxon>Pseudomonadati</taxon>
        <taxon>Bacteroidota</taxon>
        <taxon>Cytophagia</taxon>
        <taxon>Cytophagales</taxon>
        <taxon>Leadbetterellaceae</taxon>
        <taxon>Emticicia</taxon>
    </lineage>
</organism>
<name>A0ABW5JCA6_9BACT</name>
<feature type="transmembrane region" description="Helical" evidence="6">
    <location>
        <begin position="193"/>
        <end position="212"/>
    </location>
</feature>
<feature type="transmembrane region" description="Helical" evidence="6">
    <location>
        <begin position="7"/>
        <end position="22"/>
    </location>
</feature>
<evidence type="ECO:0000256" key="5">
    <source>
        <dbReference type="ARBA" id="ARBA00023136"/>
    </source>
</evidence>